<feature type="transmembrane region" description="Helical" evidence="6">
    <location>
        <begin position="52"/>
        <end position="73"/>
    </location>
</feature>
<comment type="caution">
    <text evidence="7">The sequence shown here is derived from an EMBL/GenBank/DDBJ whole genome shotgun (WGS) entry which is preliminary data.</text>
</comment>
<evidence type="ECO:0000256" key="3">
    <source>
        <dbReference type="ARBA" id="ARBA00022692"/>
    </source>
</evidence>
<dbReference type="PANTHER" id="PTHR21716">
    <property type="entry name" value="TRANSMEMBRANE PROTEIN"/>
    <property type="match status" value="1"/>
</dbReference>
<dbReference type="InterPro" id="IPR002549">
    <property type="entry name" value="AI-2E-like"/>
</dbReference>
<keyword evidence="8" id="KW-1185">Reference proteome</keyword>
<evidence type="ECO:0000256" key="5">
    <source>
        <dbReference type="ARBA" id="ARBA00023136"/>
    </source>
</evidence>
<evidence type="ECO:0000256" key="1">
    <source>
        <dbReference type="ARBA" id="ARBA00004141"/>
    </source>
</evidence>
<dbReference type="PANTHER" id="PTHR21716:SF68">
    <property type="entry name" value="TRANSPORT PROTEIN YTVI-RELATED"/>
    <property type="match status" value="1"/>
</dbReference>
<feature type="transmembrane region" description="Helical" evidence="6">
    <location>
        <begin position="205"/>
        <end position="230"/>
    </location>
</feature>
<evidence type="ECO:0000313" key="8">
    <source>
        <dbReference type="Proteomes" id="UP000250369"/>
    </source>
</evidence>
<feature type="transmembrane region" description="Helical" evidence="6">
    <location>
        <begin position="270"/>
        <end position="290"/>
    </location>
</feature>
<accession>A0A329MWQ9</accession>
<dbReference type="GO" id="GO:0055085">
    <property type="term" value="P:transmembrane transport"/>
    <property type="evidence" value="ECO:0007669"/>
    <property type="project" value="TreeGrafter"/>
</dbReference>
<comment type="subcellular location">
    <subcellularLocation>
        <location evidence="1">Membrane</location>
        <topology evidence="1">Multi-pass membrane protein</topology>
    </subcellularLocation>
</comment>
<keyword evidence="5 6" id="KW-0472">Membrane</keyword>
<dbReference type="GO" id="GO:0016020">
    <property type="term" value="C:membrane"/>
    <property type="evidence" value="ECO:0007669"/>
    <property type="project" value="UniProtKB-SubCell"/>
</dbReference>
<evidence type="ECO:0000313" key="7">
    <source>
        <dbReference type="EMBL" id="RAV22257.1"/>
    </source>
</evidence>
<name>A0A329MWQ9_9BACL</name>
<protein>
    <submittedName>
        <fullName evidence="7">Sporulation integral membrane protein YtvI</fullName>
    </submittedName>
</protein>
<reference evidence="7 8" key="1">
    <citation type="journal article" date="2009" name="Int. J. Syst. Evol. Microbiol.">
        <title>Paenibacillus contaminans sp. nov., isolated from a contaminated laboratory plate.</title>
        <authorList>
            <person name="Chou J.H."/>
            <person name="Lee J.H."/>
            <person name="Lin M.C."/>
            <person name="Chang P.S."/>
            <person name="Arun A.B."/>
            <person name="Young C.C."/>
            <person name="Chen W.M."/>
        </authorList>
    </citation>
    <scope>NUCLEOTIDE SEQUENCE [LARGE SCALE GENOMIC DNA]</scope>
    <source>
        <strain evidence="7 8">CKOBP-6</strain>
    </source>
</reference>
<organism evidence="7 8">
    <name type="scientific">Paenibacillus contaminans</name>
    <dbReference type="NCBI Taxonomy" id="450362"/>
    <lineage>
        <taxon>Bacteria</taxon>
        <taxon>Bacillati</taxon>
        <taxon>Bacillota</taxon>
        <taxon>Bacilli</taxon>
        <taxon>Bacillales</taxon>
        <taxon>Paenibacillaceae</taxon>
        <taxon>Paenibacillus</taxon>
    </lineage>
</organism>
<keyword evidence="3 6" id="KW-0812">Transmembrane</keyword>
<feature type="transmembrane region" description="Helical" evidence="6">
    <location>
        <begin position="6"/>
        <end position="36"/>
    </location>
</feature>
<dbReference type="AlphaFoldDB" id="A0A329MWQ9"/>
<dbReference type="OrthoDB" id="9774361at2"/>
<dbReference type="Pfam" id="PF01594">
    <property type="entry name" value="AI-2E_transport"/>
    <property type="match status" value="1"/>
</dbReference>
<feature type="transmembrane region" description="Helical" evidence="6">
    <location>
        <begin position="146"/>
        <end position="171"/>
    </location>
</feature>
<keyword evidence="4 6" id="KW-1133">Transmembrane helix</keyword>
<feature type="transmembrane region" description="Helical" evidence="6">
    <location>
        <begin position="236"/>
        <end position="263"/>
    </location>
</feature>
<evidence type="ECO:0000256" key="6">
    <source>
        <dbReference type="SAM" id="Phobius"/>
    </source>
</evidence>
<evidence type="ECO:0000256" key="2">
    <source>
        <dbReference type="ARBA" id="ARBA00009773"/>
    </source>
</evidence>
<dbReference type="RefSeq" id="WP_113029664.1">
    <property type="nucleotide sequence ID" value="NZ_QMFB01000002.1"/>
</dbReference>
<dbReference type="EMBL" id="QMFB01000002">
    <property type="protein sequence ID" value="RAV22257.1"/>
    <property type="molecule type" value="Genomic_DNA"/>
</dbReference>
<evidence type="ECO:0000256" key="4">
    <source>
        <dbReference type="ARBA" id="ARBA00022989"/>
    </source>
</evidence>
<dbReference type="InterPro" id="IPR014227">
    <property type="entry name" value="YtvI-like"/>
</dbReference>
<proteinExistence type="inferred from homology"/>
<dbReference type="NCBIfam" id="TIGR02872">
    <property type="entry name" value="spore_ytvI"/>
    <property type="match status" value="1"/>
</dbReference>
<feature type="transmembrane region" description="Helical" evidence="6">
    <location>
        <begin position="310"/>
        <end position="332"/>
    </location>
</feature>
<dbReference type="Proteomes" id="UP000250369">
    <property type="component" value="Unassembled WGS sequence"/>
</dbReference>
<sequence>MSLKTVLIMVLSLAFLYALFTVGAPFLLAIVIAIFLEPAISLLMAKGRMNRLAASTIICSLFTLVMLGLSYWLGVKVISETIDFMKNAPAYFNEANAYVQQTMERTQLFYNSMPPELAEQAQTWLETMLKTLTDTLNSIVRSISGYFFNIAVKIPNLFIFFTVFFVSIYLFSMNLTRLKASFLSLFHEQSVEKVEKVLVNLRKAIFGFIFSQAIMSALTYVLVFCGFALLGVSFPLALSLLVVAVDILPVLGVGSVLIPWAIYSYIVGDSYLGTGLVIMFLVILVVRRVVEPKVLGNAVGISALSALVSLYVGYKIVGVVGLFLGPIVVIVYEAMRKVGLLSIKIKLED</sequence>
<gene>
    <name evidence="7" type="primary">ytvI</name>
    <name evidence="7" type="ORF">DQG23_04710</name>
</gene>
<comment type="similarity">
    <text evidence="2">Belongs to the autoinducer-2 exporter (AI-2E) (TC 2.A.86) family.</text>
</comment>